<dbReference type="InterPro" id="IPR018016">
    <property type="entry name" value="Nucleoside_phosphorylase_CS"/>
</dbReference>
<dbReference type="PANTHER" id="PTHR43691:SF11">
    <property type="entry name" value="FI09636P-RELATED"/>
    <property type="match status" value="1"/>
</dbReference>
<evidence type="ECO:0000259" key="7">
    <source>
        <dbReference type="Pfam" id="PF01048"/>
    </source>
</evidence>
<feature type="domain" description="Nucleoside phosphorylase" evidence="7">
    <location>
        <begin position="18"/>
        <end position="201"/>
    </location>
</feature>
<dbReference type="Proteomes" id="UP000240904">
    <property type="component" value="Unassembled WGS sequence"/>
</dbReference>
<accession>A0A2T3N522</accession>
<dbReference type="RefSeq" id="WP_107281679.1">
    <property type="nucleotide sequence ID" value="NZ_PYMC01000001.1"/>
</dbReference>
<protein>
    <recommendedName>
        <fullName evidence="3">Uridine phosphorylase</fullName>
        <ecNumber evidence="2">2.4.2.3</ecNumber>
    </recommendedName>
</protein>
<proteinExistence type="inferred from homology"/>
<comment type="similarity">
    <text evidence="1">Belongs to the PNP/UDP phosphorylase family.</text>
</comment>
<dbReference type="AlphaFoldDB" id="A0A2T3N522"/>
<dbReference type="GO" id="GO:0009164">
    <property type="term" value="P:nucleoside catabolic process"/>
    <property type="evidence" value="ECO:0007669"/>
    <property type="project" value="UniProtKB-ARBA"/>
</dbReference>
<dbReference type="SUPFAM" id="SSF53167">
    <property type="entry name" value="Purine and uridine phosphorylases"/>
    <property type="match status" value="1"/>
</dbReference>
<dbReference type="InterPro" id="IPR035994">
    <property type="entry name" value="Nucleoside_phosphorylase_sf"/>
</dbReference>
<evidence type="ECO:0000256" key="2">
    <source>
        <dbReference type="ARBA" id="ARBA00011888"/>
    </source>
</evidence>
<evidence type="ECO:0000256" key="4">
    <source>
        <dbReference type="ARBA" id="ARBA00022676"/>
    </source>
</evidence>
<keyword evidence="5" id="KW-0808">Transferase</keyword>
<dbReference type="GO" id="GO:0005829">
    <property type="term" value="C:cytosol"/>
    <property type="evidence" value="ECO:0007669"/>
    <property type="project" value="TreeGrafter"/>
</dbReference>
<dbReference type="EC" id="2.4.2.3" evidence="2"/>
<gene>
    <name evidence="8" type="ORF">C9I89_02095</name>
</gene>
<organism evidence="8 9">
    <name type="scientific">Photobacterium lipolyticum</name>
    <dbReference type="NCBI Taxonomy" id="266810"/>
    <lineage>
        <taxon>Bacteria</taxon>
        <taxon>Pseudomonadati</taxon>
        <taxon>Pseudomonadota</taxon>
        <taxon>Gammaproteobacteria</taxon>
        <taxon>Vibrionales</taxon>
        <taxon>Vibrionaceae</taxon>
        <taxon>Photobacterium</taxon>
    </lineage>
</organism>
<dbReference type="PROSITE" id="PS01232">
    <property type="entry name" value="PNP_UDP_1"/>
    <property type="match status" value="1"/>
</dbReference>
<dbReference type="PANTHER" id="PTHR43691">
    <property type="entry name" value="URIDINE PHOSPHORYLASE"/>
    <property type="match status" value="1"/>
</dbReference>
<sequence>MNKQPHLLVDSKQISDSVIVCGEPNRVNRIAKFLSEVELLSDNREYRLMKGIYNGIPITICSTGIGSPSALIALEELYQCGAKKIIRVGSSGALQANIALGDLIIAEAAVRDEGGSTCYVPAAFPAYSEFELINGLQRFCVDNKYPYHQGVVRSHDSFYTDDEEKLCQYWHKKGVLGADMETSALLTVGRLRGLKVASILTNVVLYQQDVKEGVTDYITENEIMVEGEKIATQAALYALTC</sequence>
<reference evidence="8 9" key="1">
    <citation type="submission" date="2018-03" db="EMBL/GenBank/DDBJ databases">
        <title>Whole genome sequencing of Histamine producing bacteria.</title>
        <authorList>
            <person name="Butler K."/>
        </authorList>
    </citation>
    <scope>NUCLEOTIDE SEQUENCE [LARGE SCALE GENOMIC DNA]</scope>
    <source>
        <strain evidence="8 9">DSM 16190</strain>
    </source>
</reference>
<dbReference type="OrthoDB" id="5296640at2"/>
<evidence type="ECO:0000256" key="6">
    <source>
        <dbReference type="ARBA" id="ARBA00048447"/>
    </source>
</evidence>
<evidence type="ECO:0000313" key="9">
    <source>
        <dbReference type="Proteomes" id="UP000240904"/>
    </source>
</evidence>
<evidence type="ECO:0000256" key="1">
    <source>
        <dbReference type="ARBA" id="ARBA00010456"/>
    </source>
</evidence>
<dbReference type="CDD" id="cd17767">
    <property type="entry name" value="UP_EcUdp-like"/>
    <property type="match status" value="1"/>
</dbReference>
<dbReference type="Pfam" id="PF01048">
    <property type="entry name" value="PNP_UDP_1"/>
    <property type="match status" value="1"/>
</dbReference>
<evidence type="ECO:0000313" key="8">
    <source>
        <dbReference type="EMBL" id="PSW07527.1"/>
    </source>
</evidence>
<dbReference type="InterPro" id="IPR000845">
    <property type="entry name" value="Nucleoside_phosphorylase_d"/>
</dbReference>
<dbReference type="EMBL" id="PYMC01000001">
    <property type="protein sequence ID" value="PSW07527.1"/>
    <property type="molecule type" value="Genomic_DNA"/>
</dbReference>
<comment type="catalytic activity">
    <reaction evidence="6">
        <text>uridine + phosphate = alpha-D-ribose 1-phosphate + uracil</text>
        <dbReference type="Rhea" id="RHEA:24388"/>
        <dbReference type="ChEBI" id="CHEBI:16704"/>
        <dbReference type="ChEBI" id="CHEBI:17568"/>
        <dbReference type="ChEBI" id="CHEBI:43474"/>
        <dbReference type="ChEBI" id="CHEBI:57720"/>
        <dbReference type="EC" id="2.4.2.3"/>
    </reaction>
</comment>
<dbReference type="Gene3D" id="3.40.50.1580">
    <property type="entry name" value="Nucleoside phosphorylase domain"/>
    <property type="match status" value="1"/>
</dbReference>
<comment type="caution">
    <text evidence="8">The sequence shown here is derived from an EMBL/GenBank/DDBJ whole genome shotgun (WGS) entry which is preliminary data.</text>
</comment>
<keyword evidence="4" id="KW-0328">Glycosyltransferase</keyword>
<evidence type="ECO:0000256" key="5">
    <source>
        <dbReference type="ARBA" id="ARBA00022679"/>
    </source>
</evidence>
<dbReference type="GO" id="GO:0004850">
    <property type="term" value="F:uridine phosphorylase activity"/>
    <property type="evidence" value="ECO:0007669"/>
    <property type="project" value="UniProtKB-EC"/>
</dbReference>
<name>A0A2T3N522_9GAMM</name>
<keyword evidence="9" id="KW-1185">Reference proteome</keyword>
<evidence type="ECO:0000256" key="3">
    <source>
        <dbReference type="ARBA" id="ARBA00021980"/>
    </source>
</evidence>